<dbReference type="InterPro" id="IPR037434">
    <property type="entry name" value="FosX"/>
</dbReference>
<dbReference type="EMBL" id="MPDH01000015">
    <property type="protein sequence ID" value="PNP90558.1"/>
    <property type="molecule type" value="Genomic_DNA"/>
</dbReference>
<sequence length="133" mass="15634">MEGLSHMTFVVKDLERASLFFERIFDAEEVYSSEDDTYSLSREKFFLIGDLWIAIMEGNSLPSRTYNHIAFKIDEAEYDGYLERIVKLGLEIKAGRPRVVGEANSIYFYDFDNHLFELHTGTLEERLLKYKEK</sequence>
<comment type="caution">
    <text evidence="3">The sequence shown here is derived from an EMBL/GenBank/DDBJ whole genome shotgun (WGS) entry which is preliminary data.</text>
</comment>
<dbReference type="Proteomes" id="UP000236500">
    <property type="component" value="Unassembled WGS sequence"/>
</dbReference>
<name>A0ABX4XKB1_9LIST</name>
<dbReference type="SUPFAM" id="SSF54593">
    <property type="entry name" value="Glyoxalase/Bleomycin resistance protein/Dihydroxybiphenyl dioxygenase"/>
    <property type="match status" value="1"/>
</dbReference>
<accession>A0ABX4XKB1</accession>
<keyword evidence="1" id="KW-0479">Metal-binding</keyword>
<dbReference type="InterPro" id="IPR037523">
    <property type="entry name" value="VOC_core"/>
</dbReference>
<dbReference type="GO" id="GO:0016740">
    <property type="term" value="F:transferase activity"/>
    <property type="evidence" value="ECO:0007669"/>
    <property type="project" value="UniProtKB-KW"/>
</dbReference>
<evidence type="ECO:0000313" key="3">
    <source>
        <dbReference type="EMBL" id="PNP90558.1"/>
    </source>
</evidence>
<proteinExistence type="predicted"/>
<keyword evidence="4" id="KW-1185">Reference proteome</keyword>
<dbReference type="InterPro" id="IPR004360">
    <property type="entry name" value="Glyas_Fos-R_dOase_dom"/>
</dbReference>
<dbReference type="NCBIfam" id="NF000222">
    <property type="entry name" value="FosX"/>
    <property type="match status" value="1"/>
</dbReference>
<dbReference type="InterPro" id="IPR029068">
    <property type="entry name" value="Glyas_Bleomycin-R_OHBP_Dase"/>
</dbReference>
<dbReference type="Gene3D" id="3.10.180.10">
    <property type="entry name" value="2,3-Dihydroxybiphenyl 1,2-Dioxygenase, domain 1"/>
    <property type="match status" value="1"/>
</dbReference>
<dbReference type="RefSeq" id="WP_036089544.1">
    <property type="nucleotide sequence ID" value="NZ_CP113980.1"/>
</dbReference>
<dbReference type="PROSITE" id="PS51819">
    <property type="entry name" value="VOC"/>
    <property type="match status" value="1"/>
</dbReference>
<evidence type="ECO:0000259" key="2">
    <source>
        <dbReference type="PROSITE" id="PS51819"/>
    </source>
</evidence>
<evidence type="ECO:0000256" key="1">
    <source>
        <dbReference type="ARBA" id="ARBA00022723"/>
    </source>
</evidence>
<protein>
    <submittedName>
        <fullName evidence="3">FosX/FosE/FosI family fosfomycin resistance thiol transferase</fullName>
    </submittedName>
</protein>
<dbReference type="Pfam" id="PF00903">
    <property type="entry name" value="Glyoxalase"/>
    <property type="match status" value="1"/>
</dbReference>
<gene>
    <name evidence="3" type="ORF">BMT55_12170</name>
</gene>
<evidence type="ECO:0000313" key="4">
    <source>
        <dbReference type="Proteomes" id="UP000236500"/>
    </source>
</evidence>
<reference evidence="3 4" key="1">
    <citation type="submission" date="2016-11" db="EMBL/GenBank/DDBJ databases">
        <title>Whole Genome Sequence of Listeria newyorkensis.</title>
        <authorList>
            <person name="Frink S."/>
            <person name="Morales C."/>
            <person name="Kiang D."/>
        </authorList>
    </citation>
    <scope>NUCLEOTIDE SEQUENCE [LARGE SCALE GENOMIC DNA]</scope>
    <source>
        <strain evidence="3 4">F1604011-044</strain>
    </source>
</reference>
<dbReference type="PANTHER" id="PTHR36113:SF6">
    <property type="entry name" value="FOSFOMYCIN RESISTANCE PROTEIN FOSX"/>
    <property type="match status" value="1"/>
</dbReference>
<dbReference type="CDD" id="cd08364">
    <property type="entry name" value="FosX"/>
    <property type="match status" value="1"/>
</dbReference>
<organism evidence="3 4">
    <name type="scientific">Listeria newyorkensis</name>
    <dbReference type="NCBI Taxonomy" id="1497681"/>
    <lineage>
        <taxon>Bacteria</taxon>
        <taxon>Bacillati</taxon>
        <taxon>Bacillota</taxon>
        <taxon>Bacilli</taxon>
        <taxon>Bacillales</taxon>
        <taxon>Listeriaceae</taxon>
        <taxon>Listeria</taxon>
    </lineage>
</organism>
<dbReference type="InterPro" id="IPR051332">
    <property type="entry name" value="Fosfomycin_Res_Enzymes"/>
</dbReference>
<dbReference type="PANTHER" id="PTHR36113">
    <property type="entry name" value="LYASE, PUTATIVE-RELATED-RELATED"/>
    <property type="match status" value="1"/>
</dbReference>
<feature type="domain" description="VOC" evidence="2">
    <location>
        <begin position="3"/>
        <end position="121"/>
    </location>
</feature>
<keyword evidence="3" id="KW-0808">Transferase</keyword>